<dbReference type="Proteomes" id="UP001371456">
    <property type="component" value="Unassembled WGS sequence"/>
</dbReference>
<dbReference type="SUPFAM" id="SSF48371">
    <property type="entry name" value="ARM repeat"/>
    <property type="match status" value="1"/>
</dbReference>
<dbReference type="AlphaFoldDB" id="A0AAN8Y9P5"/>
<keyword evidence="7 10" id="KW-0472">Membrane</keyword>
<evidence type="ECO:0000256" key="5">
    <source>
        <dbReference type="ARBA" id="ARBA00022692"/>
    </source>
</evidence>
<dbReference type="FunFam" id="1.25.10.10:FF:000661">
    <property type="entry name" value="Cell differentiation family, Rcd1-like containing protein"/>
    <property type="match status" value="1"/>
</dbReference>
<evidence type="ECO:0000313" key="12">
    <source>
        <dbReference type="Proteomes" id="UP001371456"/>
    </source>
</evidence>
<dbReference type="EMBL" id="JBANQN010000007">
    <property type="protein sequence ID" value="KAK6784930.1"/>
    <property type="molecule type" value="Genomic_DNA"/>
</dbReference>
<keyword evidence="6 10" id="KW-1133">Transmembrane helix</keyword>
<evidence type="ECO:0008006" key="13">
    <source>
        <dbReference type="Google" id="ProtNLM"/>
    </source>
</evidence>
<dbReference type="Gene3D" id="1.25.10.10">
    <property type="entry name" value="Leucine-rich Repeat Variant"/>
    <property type="match status" value="1"/>
</dbReference>
<keyword evidence="8" id="KW-0961">Cell wall biogenesis/degradation</keyword>
<protein>
    <recommendedName>
        <fullName evidence="13">Cellulose synthase-like protein H1</fullName>
    </recommendedName>
</protein>
<evidence type="ECO:0000256" key="4">
    <source>
        <dbReference type="ARBA" id="ARBA00022679"/>
    </source>
</evidence>
<feature type="binding site" evidence="9">
    <location>
        <position position="136"/>
    </location>
    <ligand>
        <name>UDP-alpha-D-glucose</name>
        <dbReference type="ChEBI" id="CHEBI:58885"/>
    </ligand>
</feature>
<comment type="similarity">
    <text evidence="2">Belongs to the CNOT9 family.</text>
</comment>
<evidence type="ECO:0000256" key="2">
    <source>
        <dbReference type="ARBA" id="ARBA00006385"/>
    </source>
</evidence>
<dbReference type="InterPro" id="IPR005150">
    <property type="entry name" value="Cellulose_synth"/>
</dbReference>
<dbReference type="GO" id="GO:0071555">
    <property type="term" value="P:cell wall organization"/>
    <property type="evidence" value="ECO:0007669"/>
    <property type="project" value="UniProtKB-KW"/>
</dbReference>
<dbReference type="PANTHER" id="PTHR13301">
    <property type="entry name" value="X-BOX TRANSCRIPTION FACTOR-RELATED"/>
    <property type="match status" value="1"/>
</dbReference>
<dbReference type="InterPro" id="IPR016024">
    <property type="entry name" value="ARM-type_fold"/>
</dbReference>
<dbReference type="GO" id="GO:0016020">
    <property type="term" value="C:membrane"/>
    <property type="evidence" value="ECO:0007669"/>
    <property type="project" value="InterPro"/>
</dbReference>
<evidence type="ECO:0000256" key="3">
    <source>
        <dbReference type="ARBA" id="ARBA00022676"/>
    </source>
</evidence>
<feature type="transmembrane region" description="Helical" evidence="10">
    <location>
        <begin position="48"/>
        <end position="69"/>
    </location>
</feature>
<dbReference type="GO" id="GO:0006402">
    <property type="term" value="P:mRNA catabolic process"/>
    <property type="evidence" value="ECO:0007669"/>
    <property type="project" value="InterPro"/>
</dbReference>
<feature type="transmembrane region" description="Helical" evidence="10">
    <location>
        <begin position="420"/>
        <end position="438"/>
    </location>
</feature>
<comment type="subcellular location">
    <subcellularLocation>
        <location evidence="1">Endomembrane system</location>
        <topology evidence="1">Multi-pass membrane protein</topology>
    </subcellularLocation>
</comment>
<dbReference type="GO" id="GO:0030244">
    <property type="term" value="P:cellulose biosynthetic process"/>
    <property type="evidence" value="ECO:0007669"/>
    <property type="project" value="InterPro"/>
</dbReference>
<reference evidence="11 12" key="1">
    <citation type="submission" date="2024-02" db="EMBL/GenBank/DDBJ databases">
        <title>de novo genome assembly of Solanum bulbocastanum strain 11H21.</title>
        <authorList>
            <person name="Hosaka A.J."/>
        </authorList>
    </citation>
    <scope>NUCLEOTIDE SEQUENCE [LARGE SCALE GENOMIC DNA]</scope>
    <source>
        <tissue evidence="11">Young leaves</tissue>
    </source>
</reference>
<feature type="binding site" evidence="9">
    <location>
        <position position="107"/>
    </location>
    <ligand>
        <name>UDP-alpha-D-glucose</name>
        <dbReference type="ChEBI" id="CHEBI:58885"/>
    </ligand>
</feature>
<keyword evidence="3" id="KW-0328">Glycosyltransferase</keyword>
<evidence type="ECO:0000256" key="9">
    <source>
        <dbReference type="PIRSR" id="PIRSR605150-2"/>
    </source>
</evidence>
<accession>A0AAN8Y9P5</accession>
<evidence type="ECO:0000256" key="10">
    <source>
        <dbReference type="SAM" id="Phobius"/>
    </source>
</evidence>
<organism evidence="11 12">
    <name type="scientific">Solanum bulbocastanum</name>
    <name type="common">Wild potato</name>
    <dbReference type="NCBI Taxonomy" id="147425"/>
    <lineage>
        <taxon>Eukaryota</taxon>
        <taxon>Viridiplantae</taxon>
        <taxon>Streptophyta</taxon>
        <taxon>Embryophyta</taxon>
        <taxon>Tracheophyta</taxon>
        <taxon>Spermatophyta</taxon>
        <taxon>Magnoliopsida</taxon>
        <taxon>eudicotyledons</taxon>
        <taxon>Gunneridae</taxon>
        <taxon>Pentapetalae</taxon>
        <taxon>asterids</taxon>
        <taxon>lamiids</taxon>
        <taxon>Solanales</taxon>
        <taxon>Solanaceae</taxon>
        <taxon>Solanoideae</taxon>
        <taxon>Solaneae</taxon>
        <taxon>Solanum</taxon>
    </lineage>
</organism>
<name>A0AAN8Y9P5_SOLBU</name>
<sequence>MAPKTPSSLPLYEIKYRKNYISRVIELFILFLLFSLLAYRFLTLKFHGLQWLLALICESWFTFIWILTVSTKWNQVEPKTYPLRLLERTWKFPAVDIFVTTADPVLEPPLITINTVLSLLAVDYPANKLACYVSDDGASIVTYYSLLEASKFAKLWVPFCKKYNIALRAPFRYFKCNSSPTQDSSQEFHQDWTRMKTRVSGVMTNAPFMLNVDCDMYANNPQVVLHAMCYFLGAKDEIDCGFVQFPQFFYDGLKEDPYGNQLKVLHEDEYIQKTYGKSEKLSTSIAKTLLEGSNIVEQFNSDSPSSFIEIAHQVGSCGFEFGTAWGQKANELSIVIPASIFSIYNLYGLSEYIRANEPIIAWMNNQRMGRVNAMSAWLFGILSATTKLLGFSETAFEITEKDQNETNSDIGRFTFDDSPIFVPGTAILLLNLSAFFIGMLDFKKGNNIEWGLGEVICIMWIVFVFWAFLKGFFAKGKYGIPTSKSPFSDSTLISSLCNISSSPADMQQNSHDLDDLTPNQLVLLLHDSNLRGEVMYQLIKKRDTCEDIAPLLWNTFNVVYMLLLVLWLRMGCCQVSVGCSWWTGGKGSPVCIVTEVISVYWKLSPPTLSMKESTRVCNALALFQVMAKNPETRKELIEAKIPCYLYPFLKPCGDDKPLEYLRLTSLGVLGALAKFDDPYGPKVLHFFLEMEVVPSCLECIDLCDELSRKVATLIVMKILMQEKGMSYCSATPERFYSIVQVLYRVVQKLTEKPCLLHLMHVIQCFLSLSEVFKFIGPSKAFIRQVPPQLFDNTFKDILRDDHETAWMLQVLHFNVYGRLFPPE</sequence>
<evidence type="ECO:0000256" key="8">
    <source>
        <dbReference type="ARBA" id="ARBA00023316"/>
    </source>
</evidence>
<dbReference type="GO" id="GO:0016760">
    <property type="term" value="F:cellulose synthase (UDP-forming) activity"/>
    <property type="evidence" value="ECO:0007669"/>
    <property type="project" value="InterPro"/>
</dbReference>
<dbReference type="InterPro" id="IPR007216">
    <property type="entry name" value="CNOT9"/>
</dbReference>
<evidence type="ECO:0000256" key="7">
    <source>
        <dbReference type="ARBA" id="ARBA00023136"/>
    </source>
</evidence>
<dbReference type="Pfam" id="PF04078">
    <property type="entry name" value="Rcd1"/>
    <property type="match status" value="1"/>
</dbReference>
<dbReference type="InterPro" id="IPR011989">
    <property type="entry name" value="ARM-like"/>
</dbReference>
<proteinExistence type="inferred from homology"/>
<comment type="caution">
    <text evidence="11">The sequence shown here is derived from an EMBL/GenBank/DDBJ whole genome shotgun (WGS) entry which is preliminary data.</text>
</comment>
<dbReference type="InterPro" id="IPR029044">
    <property type="entry name" value="Nucleotide-diphossugar_trans"/>
</dbReference>
<keyword evidence="12" id="KW-1185">Reference proteome</keyword>
<evidence type="ECO:0000313" key="11">
    <source>
        <dbReference type="EMBL" id="KAK6784930.1"/>
    </source>
</evidence>
<feature type="transmembrane region" description="Helical" evidence="10">
    <location>
        <begin position="450"/>
        <end position="469"/>
    </location>
</feature>
<evidence type="ECO:0000256" key="6">
    <source>
        <dbReference type="ARBA" id="ARBA00022989"/>
    </source>
</evidence>
<dbReference type="Gene3D" id="3.90.550.10">
    <property type="entry name" value="Spore Coat Polysaccharide Biosynthesis Protein SpsA, Chain A"/>
    <property type="match status" value="1"/>
</dbReference>
<dbReference type="GO" id="GO:0030014">
    <property type="term" value="C:CCR4-NOT complex"/>
    <property type="evidence" value="ECO:0007669"/>
    <property type="project" value="InterPro"/>
</dbReference>
<dbReference type="GO" id="GO:0012505">
    <property type="term" value="C:endomembrane system"/>
    <property type="evidence" value="ECO:0007669"/>
    <property type="project" value="UniProtKB-SubCell"/>
</dbReference>
<gene>
    <name evidence="11" type="ORF">RDI58_018385</name>
</gene>
<keyword evidence="5 10" id="KW-0812">Transmembrane</keyword>
<keyword evidence="4" id="KW-0808">Transferase</keyword>
<feature type="transmembrane region" description="Helical" evidence="10">
    <location>
        <begin position="20"/>
        <end position="42"/>
    </location>
</feature>
<dbReference type="Pfam" id="PF03552">
    <property type="entry name" value="Cellulose_synt"/>
    <property type="match status" value="3"/>
</dbReference>
<evidence type="ECO:0000256" key="1">
    <source>
        <dbReference type="ARBA" id="ARBA00004127"/>
    </source>
</evidence>